<dbReference type="Gene3D" id="2.30.22.10">
    <property type="entry name" value="Head domain of nucleotide exchange factor GrpE"/>
    <property type="match status" value="1"/>
</dbReference>
<proteinExistence type="predicted"/>
<keyword evidence="3" id="KW-1185">Reference proteome</keyword>
<organism evidence="2 3">
    <name type="scientific">Pseudonocardia thermophila</name>
    <dbReference type="NCBI Taxonomy" id="1848"/>
    <lineage>
        <taxon>Bacteria</taxon>
        <taxon>Bacillati</taxon>
        <taxon>Actinomycetota</taxon>
        <taxon>Actinomycetes</taxon>
        <taxon>Pseudonocardiales</taxon>
        <taxon>Pseudonocardiaceae</taxon>
        <taxon>Pseudonocardia</taxon>
    </lineage>
</organism>
<dbReference type="InterPro" id="IPR009012">
    <property type="entry name" value="GrpE_head"/>
</dbReference>
<dbReference type="SUPFAM" id="SSF51064">
    <property type="entry name" value="Head domain of nucleotide exchange factor GrpE"/>
    <property type="match status" value="1"/>
</dbReference>
<dbReference type="GO" id="GO:0042803">
    <property type="term" value="F:protein homodimerization activity"/>
    <property type="evidence" value="ECO:0007669"/>
    <property type="project" value="InterPro"/>
</dbReference>
<dbReference type="InterPro" id="IPR000740">
    <property type="entry name" value="GrpE"/>
</dbReference>
<keyword evidence="1" id="KW-0143">Chaperone</keyword>
<reference evidence="2 3" key="1">
    <citation type="submission" date="2016-11" db="EMBL/GenBank/DDBJ databases">
        <authorList>
            <person name="Jaros S."/>
            <person name="Januszkiewicz K."/>
            <person name="Wedrychowicz H."/>
        </authorList>
    </citation>
    <scope>NUCLEOTIDE SEQUENCE [LARGE SCALE GENOMIC DNA]</scope>
    <source>
        <strain evidence="2 3">DSM 43832</strain>
    </source>
</reference>
<dbReference type="GO" id="GO:0006457">
    <property type="term" value="P:protein folding"/>
    <property type="evidence" value="ECO:0007669"/>
    <property type="project" value="InterPro"/>
</dbReference>
<accession>A0A1M6Z4E7</accession>
<dbReference type="GO" id="GO:0000774">
    <property type="term" value="F:adenyl-nucleotide exchange factor activity"/>
    <property type="evidence" value="ECO:0007669"/>
    <property type="project" value="InterPro"/>
</dbReference>
<dbReference type="STRING" id="1848.SAMN05443637_12274"/>
<dbReference type="AlphaFoldDB" id="A0A1M6Z4E7"/>
<dbReference type="OrthoDB" id="4548041at2"/>
<evidence type="ECO:0000313" key="2">
    <source>
        <dbReference type="EMBL" id="SHL25209.1"/>
    </source>
</evidence>
<dbReference type="Pfam" id="PF01025">
    <property type="entry name" value="GrpE"/>
    <property type="match status" value="1"/>
</dbReference>
<dbReference type="GO" id="GO:0051087">
    <property type="term" value="F:protein-folding chaperone binding"/>
    <property type="evidence" value="ECO:0007669"/>
    <property type="project" value="InterPro"/>
</dbReference>
<sequence length="158" mass="16128">MVIVTDPSLREIADKVDDVARLVQRQSATIAQLADARGAAGPDVPLLVELHALRGDALACAATARSKRERSAFAAIAGGLERLIAGRGGSVVAPEPGDAFSAATMEAAEIVPTDDAALDRTVAKVLEEGLQVGQRSVRPARVAVHRAGSTGTAGGPQC</sequence>
<evidence type="ECO:0000256" key="1">
    <source>
        <dbReference type="ARBA" id="ARBA00023186"/>
    </source>
</evidence>
<evidence type="ECO:0000313" key="3">
    <source>
        <dbReference type="Proteomes" id="UP000184363"/>
    </source>
</evidence>
<dbReference type="Proteomes" id="UP000184363">
    <property type="component" value="Unassembled WGS sequence"/>
</dbReference>
<dbReference type="EMBL" id="FRAP01000022">
    <property type="protein sequence ID" value="SHL25209.1"/>
    <property type="molecule type" value="Genomic_DNA"/>
</dbReference>
<protein>
    <submittedName>
        <fullName evidence="2">Molecular chaperone GrpE</fullName>
    </submittedName>
</protein>
<gene>
    <name evidence="2" type="ORF">SAMN05443637_12274</name>
</gene>
<name>A0A1M6Z4E7_PSETH</name>